<evidence type="ECO:0000313" key="2">
    <source>
        <dbReference type="EMBL" id="GAQ92207.1"/>
    </source>
</evidence>
<evidence type="ECO:0000313" key="3">
    <source>
        <dbReference type="Proteomes" id="UP000054558"/>
    </source>
</evidence>
<keyword evidence="3" id="KW-1185">Reference proteome</keyword>
<keyword evidence="1" id="KW-0472">Membrane</keyword>
<keyword evidence="1" id="KW-1133">Transmembrane helix</keyword>
<proteinExistence type="predicted"/>
<dbReference type="EMBL" id="DF237895">
    <property type="protein sequence ID" value="GAQ92207.1"/>
    <property type="molecule type" value="Genomic_DNA"/>
</dbReference>
<organism evidence="2 3">
    <name type="scientific">Klebsormidium nitens</name>
    <name type="common">Green alga</name>
    <name type="synonym">Ulothrix nitens</name>
    <dbReference type="NCBI Taxonomy" id="105231"/>
    <lineage>
        <taxon>Eukaryota</taxon>
        <taxon>Viridiplantae</taxon>
        <taxon>Streptophyta</taxon>
        <taxon>Klebsormidiophyceae</taxon>
        <taxon>Klebsormidiales</taxon>
        <taxon>Klebsormidiaceae</taxon>
        <taxon>Klebsormidium</taxon>
    </lineage>
</organism>
<reference evidence="2 3" key="1">
    <citation type="journal article" date="2014" name="Nat. Commun.">
        <title>Klebsormidium flaccidum genome reveals primary factors for plant terrestrial adaptation.</title>
        <authorList>
            <person name="Hori K."/>
            <person name="Maruyama F."/>
            <person name="Fujisawa T."/>
            <person name="Togashi T."/>
            <person name="Yamamoto N."/>
            <person name="Seo M."/>
            <person name="Sato S."/>
            <person name="Yamada T."/>
            <person name="Mori H."/>
            <person name="Tajima N."/>
            <person name="Moriyama T."/>
            <person name="Ikeuchi M."/>
            <person name="Watanabe M."/>
            <person name="Wada H."/>
            <person name="Kobayashi K."/>
            <person name="Saito M."/>
            <person name="Masuda T."/>
            <person name="Sasaki-Sekimoto Y."/>
            <person name="Mashiguchi K."/>
            <person name="Awai K."/>
            <person name="Shimojima M."/>
            <person name="Masuda S."/>
            <person name="Iwai M."/>
            <person name="Nobusawa T."/>
            <person name="Narise T."/>
            <person name="Kondo S."/>
            <person name="Saito H."/>
            <person name="Sato R."/>
            <person name="Murakawa M."/>
            <person name="Ihara Y."/>
            <person name="Oshima-Yamada Y."/>
            <person name="Ohtaka K."/>
            <person name="Satoh M."/>
            <person name="Sonobe K."/>
            <person name="Ishii M."/>
            <person name="Ohtani R."/>
            <person name="Kanamori-Sato M."/>
            <person name="Honoki R."/>
            <person name="Miyazaki D."/>
            <person name="Mochizuki H."/>
            <person name="Umetsu J."/>
            <person name="Higashi K."/>
            <person name="Shibata D."/>
            <person name="Kamiya Y."/>
            <person name="Sato N."/>
            <person name="Nakamura Y."/>
            <person name="Tabata S."/>
            <person name="Ida S."/>
            <person name="Kurokawa K."/>
            <person name="Ohta H."/>
        </authorList>
    </citation>
    <scope>NUCLEOTIDE SEQUENCE [LARGE SCALE GENOMIC DNA]</scope>
    <source>
        <strain evidence="2 3">NIES-2285</strain>
    </source>
</reference>
<dbReference type="AlphaFoldDB" id="A0A1Y1IU54"/>
<name>A0A1Y1IU54_KLENI</name>
<gene>
    <name evidence="2" type="ORF">KFL_009460030</name>
</gene>
<protein>
    <submittedName>
        <fullName evidence="2">Uncharacterized protein</fullName>
    </submittedName>
</protein>
<keyword evidence="1" id="KW-0812">Transmembrane</keyword>
<feature type="transmembrane region" description="Helical" evidence="1">
    <location>
        <begin position="55"/>
        <end position="74"/>
    </location>
</feature>
<evidence type="ECO:0000256" key="1">
    <source>
        <dbReference type="SAM" id="Phobius"/>
    </source>
</evidence>
<dbReference type="Proteomes" id="UP000054558">
    <property type="component" value="Unassembled WGS sequence"/>
</dbReference>
<accession>A0A1Y1IU54</accession>
<sequence length="79" mass="8882">MSGTAELAQDFFPVSIRIARHWLPWLWDRVFPAYGALLCPKPFVTVQVFDRSLSIGWPVLLVVAFLGVIIGWGIKRPTG</sequence>